<evidence type="ECO:0000313" key="2">
    <source>
        <dbReference type="EMBL" id="TYI56993.1"/>
    </source>
</evidence>
<organism evidence="2 3">
    <name type="scientific">Gossypium mustelinum</name>
    <name type="common">Cotton</name>
    <name type="synonym">Gossypium caicoense</name>
    <dbReference type="NCBI Taxonomy" id="34275"/>
    <lineage>
        <taxon>Eukaryota</taxon>
        <taxon>Viridiplantae</taxon>
        <taxon>Streptophyta</taxon>
        <taxon>Embryophyta</taxon>
        <taxon>Tracheophyta</taxon>
        <taxon>Spermatophyta</taxon>
        <taxon>Magnoliopsida</taxon>
        <taxon>eudicotyledons</taxon>
        <taxon>Gunneridae</taxon>
        <taxon>Pentapetalae</taxon>
        <taxon>rosids</taxon>
        <taxon>malvids</taxon>
        <taxon>Malvales</taxon>
        <taxon>Malvaceae</taxon>
        <taxon>Malvoideae</taxon>
        <taxon>Gossypium</taxon>
    </lineage>
</organism>
<name>A0A5D2SX59_GOSMU</name>
<keyword evidence="1" id="KW-0812">Transmembrane</keyword>
<proteinExistence type="predicted"/>
<reference evidence="2 3" key="1">
    <citation type="submission" date="2019-07" db="EMBL/GenBank/DDBJ databases">
        <title>WGS assembly of Gossypium mustelinum.</title>
        <authorList>
            <person name="Chen Z.J."/>
            <person name="Sreedasyam A."/>
            <person name="Ando A."/>
            <person name="Song Q."/>
            <person name="De L."/>
            <person name="Hulse-Kemp A."/>
            <person name="Ding M."/>
            <person name="Ye W."/>
            <person name="Kirkbride R."/>
            <person name="Jenkins J."/>
            <person name="Plott C."/>
            <person name="Lovell J."/>
            <person name="Lin Y.-M."/>
            <person name="Vaughn R."/>
            <person name="Liu B."/>
            <person name="Li W."/>
            <person name="Simpson S."/>
            <person name="Scheffler B."/>
            <person name="Saski C."/>
            <person name="Grover C."/>
            <person name="Hu G."/>
            <person name="Conover J."/>
            <person name="Carlson J."/>
            <person name="Shu S."/>
            <person name="Boston L."/>
            <person name="Williams M."/>
            <person name="Peterson D."/>
            <person name="Mcgee K."/>
            <person name="Jones D."/>
            <person name="Wendel J."/>
            <person name="Stelly D."/>
            <person name="Grimwood J."/>
            <person name="Schmutz J."/>
        </authorList>
    </citation>
    <scope>NUCLEOTIDE SEQUENCE [LARGE SCALE GENOMIC DNA]</scope>
    <source>
        <strain evidence="2">1408120.09</strain>
    </source>
</reference>
<protein>
    <submittedName>
        <fullName evidence="2">Uncharacterized protein</fullName>
    </submittedName>
</protein>
<dbReference type="Proteomes" id="UP000323597">
    <property type="component" value="Chromosome D11"/>
</dbReference>
<gene>
    <name evidence="2" type="ORF">E1A91_D11G249600v1</name>
</gene>
<keyword evidence="1" id="KW-0472">Membrane</keyword>
<dbReference type="EMBL" id="CM017659">
    <property type="protein sequence ID" value="TYI56993.1"/>
    <property type="molecule type" value="Genomic_DNA"/>
</dbReference>
<sequence length="52" mass="6418">MSQVIHELRVWIWHSEELLGWIFNNEFKNYFGCYFGLWTLNFLLGCFFILQL</sequence>
<accession>A0A5D2SX59</accession>
<dbReference type="AlphaFoldDB" id="A0A5D2SX59"/>
<keyword evidence="3" id="KW-1185">Reference proteome</keyword>
<evidence type="ECO:0000313" key="3">
    <source>
        <dbReference type="Proteomes" id="UP000323597"/>
    </source>
</evidence>
<feature type="transmembrane region" description="Helical" evidence="1">
    <location>
        <begin position="29"/>
        <end position="50"/>
    </location>
</feature>
<evidence type="ECO:0000256" key="1">
    <source>
        <dbReference type="SAM" id="Phobius"/>
    </source>
</evidence>
<keyword evidence="1" id="KW-1133">Transmembrane helix</keyword>